<name>A0ACC0UTJ4_9HYPO</name>
<evidence type="ECO:0000313" key="2">
    <source>
        <dbReference type="Proteomes" id="UP001163324"/>
    </source>
</evidence>
<gene>
    <name evidence="1" type="ORF">N3K66_007259</name>
</gene>
<dbReference type="EMBL" id="CM047946">
    <property type="protein sequence ID" value="KAI9897403.1"/>
    <property type="molecule type" value="Genomic_DNA"/>
</dbReference>
<protein>
    <submittedName>
        <fullName evidence="1">Uncharacterized protein</fullName>
    </submittedName>
</protein>
<comment type="caution">
    <text evidence="1">The sequence shown here is derived from an EMBL/GenBank/DDBJ whole genome shotgun (WGS) entry which is preliminary data.</text>
</comment>
<organism evidence="1 2">
    <name type="scientific">Trichothecium roseum</name>
    <dbReference type="NCBI Taxonomy" id="47278"/>
    <lineage>
        <taxon>Eukaryota</taxon>
        <taxon>Fungi</taxon>
        <taxon>Dikarya</taxon>
        <taxon>Ascomycota</taxon>
        <taxon>Pezizomycotina</taxon>
        <taxon>Sordariomycetes</taxon>
        <taxon>Hypocreomycetidae</taxon>
        <taxon>Hypocreales</taxon>
        <taxon>Hypocreales incertae sedis</taxon>
        <taxon>Trichothecium</taxon>
    </lineage>
</organism>
<accession>A0ACC0UTJ4</accession>
<evidence type="ECO:0000313" key="1">
    <source>
        <dbReference type="EMBL" id="KAI9897403.1"/>
    </source>
</evidence>
<sequence>MPSSVLNSALCASLMVTAAAAQSGSFTFLTYNVAGLPPIFNDNGVPGDKGVNSNLIGEQLARGAYDVVHLQEDFNYHAYIYETDDHPYRTATSGGVPFGSGLNTVANYEWTGLQRIKWDECNLNSGDCLTPKGFTVMTANIGGVAIDLYNLHADAGSDDGDKNARAAGIDQILDHINANSQGRPVIVAGDTNDRWTNSGRSISRLADAGFTDAWVELANGGQFPAEGAAANPCDVPAASTQCEIVDKVLFRAGDSVSLTAKSFDYVSSSFLQPDGNILSDHNPILVEFSFATS</sequence>
<keyword evidence="2" id="KW-1185">Reference proteome</keyword>
<reference evidence="1" key="1">
    <citation type="submission" date="2022-10" db="EMBL/GenBank/DDBJ databases">
        <title>Complete Genome of Trichothecium roseum strain YXFP-22015, a Plant Pathogen Isolated from Citrus.</title>
        <authorList>
            <person name="Wang Y."/>
            <person name="Zhu L."/>
        </authorList>
    </citation>
    <scope>NUCLEOTIDE SEQUENCE</scope>
    <source>
        <strain evidence="1">YXFP-22015</strain>
    </source>
</reference>
<dbReference type="Proteomes" id="UP001163324">
    <property type="component" value="Chromosome 7"/>
</dbReference>
<proteinExistence type="predicted"/>